<name>A0A1N6F7U9_9FLAO</name>
<dbReference type="InterPro" id="IPR007048">
    <property type="entry name" value="IraD/Gp25-like"/>
</dbReference>
<reference evidence="3" key="1">
    <citation type="submission" date="2016-11" db="EMBL/GenBank/DDBJ databases">
        <authorList>
            <person name="Varghese N."/>
            <person name="Submissions S."/>
        </authorList>
    </citation>
    <scope>NUCLEOTIDE SEQUENCE [LARGE SCALE GENOMIC DNA]</scope>
    <source>
        <strain evidence="3">DSM 27623</strain>
    </source>
</reference>
<dbReference type="EMBL" id="FSRK01000001">
    <property type="protein sequence ID" value="SIN91378.1"/>
    <property type="molecule type" value="Genomic_DNA"/>
</dbReference>
<dbReference type="STRING" id="1416779.SAMN05444409_1111"/>
<evidence type="ECO:0000313" key="2">
    <source>
        <dbReference type="EMBL" id="SIN91378.1"/>
    </source>
</evidence>
<gene>
    <name evidence="2" type="ORF">SAMN05444409_1111</name>
</gene>
<protein>
    <submittedName>
        <fullName evidence="2">Gene 25-like lysozyme</fullName>
    </submittedName>
</protein>
<dbReference type="RefSeq" id="WP_074233840.1">
    <property type="nucleotide sequence ID" value="NZ_FSRK01000001.1"/>
</dbReference>
<dbReference type="SUPFAM" id="SSF160719">
    <property type="entry name" value="gpW/gp25-like"/>
    <property type="match status" value="1"/>
</dbReference>
<dbReference type="AlphaFoldDB" id="A0A1N6F7U9"/>
<proteinExistence type="predicted"/>
<dbReference type="Gene3D" id="3.10.450.40">
    <property type="match status" value="1"/>
</dbReference>
<accession>A0A1N6F7U9</accession>
<evidence type="ECO:0000259" key="1">
    <source>
        <dbReference type="Pfam" id="PF04965"/>
    </source>
</evidence>
<sequence length="146" mass="16754">MESQNYKIPFNPSSMMISNGQIETCDIAESIAQNIMLLIITKKGENRYDENYGNDVWNLEFDNGVTPAMWENLFVTSLQRQIAEYEPRIVNAVVQAHINYVEHSYETRGFSEVKKKVKVGINAKMEATGERFNFSTELFLSPMSID</sequence>
<evidence type="ECO:0000313" key="3">
    <source>
        <dbReference type="Proteomes" id="UP000185207"/>
    </source>
</evidence>
<dbReference type="Proteomes" id="UP000185207">
    <property type="component" value="Unassembled WGS sequence"/>
</dbReference>
<keyword evidence="3" id="KW-1185">Reference proteome</keyword>
<dbReference type="Pfam" id="PF04965">
    <property type="entry name" value="GPW_gp25"/>
    <property type="match status" value="1"/>
</dbReference>
<dbReference type="OrthoDB" id="1161413at2"/>
<organism evidence="2 3">
    <name type="scientific">Epilithonimonas zeae</name>
    <dbReference type="NCBI Taxonomy" id="1416779"/>
    <lineage>
        <taxon>Bacteria</taxon>
        <taxon>Pseudomonadati</taxon>
        <taxon>Bacteroidota</taxon>
        <taxon>Flavobacteriia</taxon>
        <taxon>Flavobacteriales</taxon>
        <taxon>Weeksellaceae</taxon>
        <taxon>Chryseobacterium group</taxon>
        <taxon>Epilithonimonas</taxon>
    </lineage>
</organism>
<feature type="domain" description="IraD/Gp25-like" evidence="1">
    <location>
        <begin position="27"/>
        <end position="128"/>
    </location>
</feature>